<dbReference type="InterPro" id="IPR009012">
    <property type="entry name" value="GrpE_head"/>
</dbReference>
<name>A0ABP9QDX1_9RHOO</name>
<dbReference type="SUPFAM" id="SSF58014">
    <property type="entry name" value="Coiled-coil domain of nucleotide exchange factor GrpE"/>
    <property type="match status" value="1"/>
</dbReference>
<evidence type="ECO:0000256" key="5">
    <source>
        <dbReference type="RuleBase" id="RU004478"/>
    </source>
</evidence>
<evidence type="ECO:0000256" key="4">
    <source>
        <dbReference type="RuleBase" id="RU000639"/>
    </source>
</evidence>
<dbReference type="EMBL" id="BAABLD010000002">
    <property type="protein sequence ID" value="GAA5160292.1"/>
    <property type="molecule type" value="Genomic_DNA"/>
</dbReference>
<dbReference type="RefSeq" id="WP_425584655.1">
    <property type="nucleotide sequence ID" value="NZ_BAABLD010000002.1"/>
</dbReference>
<comment type="subcellular location">
    <subcellularLocation>
        <location evidence="3">Cytoplasm</location>
    </subcellularLocation>
</comment>
<dbReference type="InterPro" id="IPR000740">
    <property type="entry name" value="GrpE"/>
</dbReference>
<evidence type="ECO:0000256" key="3">
    <source>
        <dbReference type="HAMAP-Rule" id="MF_01151"/>
    </source>
</evidence>
<dbReference type="Proteomes" id="UP001500547">
    <property type="component" value="Unassembled WGS sequence"/>
</dbReference>
<keyword evidence="2 3" id="KW-0143">Chaperone</keyword>
<keyword evidence="3" id="KW-0963">Cytoplasm</keyword>
<keyword evidence="8" id="KW-1185">Reference proteome</keyword>
<dbReference type="PANTHER" id="PTHR21237">
    <property type="entry name" value="GRPE PROTEIN"/>
    <property type="match status" value="1"/>
</dbReference>
<dbReference type="Gene3D" id="2.30.22.10">
    <property type="entry name" value="Head domain of nucleotide exchange factor GrpE"/>
    <property type="match status" value="1"/>
</dbReference>
<comment type="caution">
    <text evidence="7">The sequence shown here is derived from an EMBL/GenBank/DDBJ whole genome shotgun (WGS) entry which is preliminary data.</text>
</comment>
<sequence length="181" mass="19682">MQDTQEPVQPTEPMDGAPQDGADSVSPADELETRLREAEQKAGEHHDAWLRAKAETENVRRRAQEDVAKAAKFAIEKFANELLVVKDGLEQTLSVEGATPEALREGVELTLRNLVKAFEKSGLEEVAPVGEKFDPHKHQAISQIPSEHPANTVAQVFQKGYLLEGRVLRPALVAVSSGSGA</sequence>
<keyword evidence="3 4" id="KW-0346">Stress response</keyword>
<dbReference type="SUPFAM" id="SSF51064">
    <property type="entry name" value="Head domain of nucleotide exchange factor GrpE"/>
    <property type="match status" value="1"/>
</dbReference>
<evidence type="ECO:0000256" key="2">
    <source>
        <dbReference type="ARBA" id="ARBA00023186"/>
    </source>
</evidence>
<dbReference type="InterPro" id="IPR013805">
    <property type="entry name" value="GrpE_CC"/>
</dbReference>
<dbReference type="PANTHER" id="PTHR21237:SF23">
    <property type="entry name" value="GRPE PROTEIN HOMOLOG, MITOCHONDRIAL"/>
    <property type="match status" value="1"/>
</dbReference>
<dbReference type="CDD" id="cd00446">
    <property type="entry name" value="GrpE"/>
    <property type="match status" value="1"/>
</dbReference>
<reference evidence="8" key="1">
    <citation type="journal article" date="2019" name="Int. J. Syst. Evol. Microbiol.">
        <title>The Global Catalogue of Microorganisms (GCM) 10K type strain sequencing project: providing services to taxonomists for standard genome sequencing and annotation.</title>
        <authorList>
            <consortium name="The Broad Institute Genomics Platform"/>
            <consortium name="The Broad Institute Genome Sequencing Center for Infectious Disease"/>
            <person name="Wu L."/>
            <person name="Ma J."/>
        </authorList>
    </citation>
    <scope>NUCLEOTIDE SEQUENCE [LARGE SCALE GENOMIC DNA]</scope>
    <source>
        <strain evidence="8">JCM 18715</strain>
    </source>
</reference>
<dbReference type="PRINTS" id="PR00773">
    <property type="entry name" value="GRPEPROTEIN"/>
</dbReference>
<comment type="subunit">
    <text evidence="3">Homodimer.</text>
</comment>
<evidence type="ECO:0000313" key="8">
    <source>
        <dbReference type="Proteomes" id="UP001500547"/>
    </source>
</evidence>
<dbReference type="HAMAP" id="MF_01151">
    <property type="entry name" value="GrpE"/>
    <property type="match status" value="1"/>
</dbReference>
<comment type="similarity">
    <text evidence="1 3 5">Belongs to the GrpE family.</text>
</comment>
<accession>A0ABP9QDX1</accession>
<proteinExistence type="inferred from homology"/>
<evidence type="ECO:0000256" key="1">
    <source>
        <dbReference type="ARBA" id="ARBA00009054"/>
    </source>
</evidence>
<feature type="region of interest" description="Disordered" evidence="6">
    <location>
        <begin position="1"/>
        <end position="58"/>
    </location>
</feature>
<dbReference type="NCBIfam" id="NF010737">
    <property type="entry name" value="PRK14139.1"/>
    <property type="match status" value="1"/>
</dbReference>
<gene>
    <name evidence="3 7" type="primary">grpE</name>
    <name evidence="7" type="ORF">GCM10025770_07840</name>
</gene>
<dbReference type="NCBIfam" id="NF010748">
    <property type="entry name" value="PRK14150.1"/>
    <property type="match status" value="1"/>
</dbReference>
<protein>
    <recommendedName>
        <fullName evidence="3 4">Protein GrpE</fullName>
    </recommendedName>
    <alternativeName>
        <fullName evidence="3">HSP-70 cofactor</fullName>
    </alternativeName>
</protein>
<comment type="function">
    <text evidence="3 4">Participates actively in the response to hyperosmotic and heat shock by preventing the aggregation of stress-denatured proteins, in association with DnaK and GrpE. It is the nucleotide exchange factor for DnaK and may function as a thermosensor. Unfolded proteins bind initially to DnaJ; upon interaction with the DnaJ-bound protein, DnaK hydrolyzes its bound ATP, resulting in the formation of a stable complex. GrpE releases ADP from DnaK; ATP binding to DnaK triggers the release of the substrate protein, thus completing the reaction cycle. Several rounds of ATP-dependent interactions between DnaJ, DnaK and GrpE are required for fully efficient folding.</text>
</comment>
<organism evidence="7 8">
    <name type="scientific">Viridibacterium curvum</name>
    <dbReference type="NCBI Taxonomy" id="1101404"/>
    <lineage>
        <taxon>Bacteria</taxon>
        <taxon>Pseudomonadati</taxon>
        <taxon>Pseudomonadota</taxon>
        <taxon>Betaproteobacteria</taxon>
        <taxon>Rhodocyclales</taxon>
        <taxon>Rhodocyclaceae</taxon>
        <taxon>Viridibacterium</taxon>
    </lineage>
</organism>
<evidence type="ECO:0000313" key="7">
    <source>
        <dbReference type="EMBL" id="GAA5160292.1"/>
    </source>
</evidence>
<dbReference type="Gene3D" id="3.90.20.20">
    <property type="match status" value="1"/>
</dbReference>
<dbReference type="Pfam" id="PF01025">
    <property type="entry name" value="GrpE"/>
    <property type="match status" value="1"/>
</dbReference>
<evidence type="ECO:0000256" key="6">
    <source>
        <dbReference type="SAM" id="MobiDB-lite"/>
    </source>
</evidence>
<feature type="compositionally biased region" description="Basic and acidic residues" evidence="6">
    <location>
        <begin position="31"/>
        <end position="58"/>
    </location>
</feature>
<dbReference type="PROSITE" id="PS01071">
    <property type="entry name" value="GRPE"/>
    <property type="match status" value="1"/>
</dbReference>
<dbReference type="NCBIfam" id="NF010738">
    <property type="entry name" value="PRK14140.1"/>
    <property type="match status" value="1"/>
</dbReference>